<dbReference type="Proteomes" id="UP000598032">
    <property type="component" value="Unassembled WGS sequence"/>
</dbReference>
<reference evidence="1 2" key="1">
    <citation type="submission" date="2020-10" db="EMBL/GenBank/DDBJ databases">
        <authorList>
            <person name="Peeters C."/>
        </authorList>
    </citation>
    <scope>NUCLEOTIDE SEQUENCE [LARGE SCALE GENOMIC DNA]</scope>
    <source>
        <strain evidence="1 2">LMG 28140</strain>
    </source>
</reference>
<dbReference type="EMBL" id="CAJHCP010000013">
    <property type="protein sequence ID" value="CAD6553500.1"/>
    <property type="molecule type" value="Genomic_DNA"/>
</dbReference>
<gene>
    <name evidence="1" type="ORF">LMG28140_05307</name>
</gene>
<evidence type="ECO:0000313" key="1">
    <source>
        <dbReference type="EMBL" id="CAD6553500.1"/>
    </source>
</evidence>
<keyword evidence="2" id="KW-1185">Reference proteome</keyword>
<name>A0ABM8P1L2_9BURK</name>
<sequence length="87" mass="9520">MNDDVYYALLDASAEVIAKVYALLDEQTKDIVDDALGRRFRLATVVDATGLLVVLVDDTSGQTEALLASVNARTGKETLYALRRETQ</sequence>
<dbReference type="RefSeq" id="WP_201645220.1">
    <property type="nucleotide sequence ID" value="NZ_CAJHCP010000013.1"/>
</dbReference>
<accession>A0ABM8P1L2</accession>
<organism evidence="1 2">
    <name type="scientific">Paraburkholderia metrosideri</name>
    <dbReference type="NCBI Taxonomy" id="580937"/>
    <lineage>
        <taxon>Bacteria</taxon>
        <taxon>Pseudomonadati</taxon>
        <taxon>Pseudomonadota</taxon>
        <taxon>Betaproteobacteria</taxon>
        <taxon>Burkholderiales</taxon>
        <taxon>Burkholderiaceae</taxon>
        <taxon>Paraburkholderia</taxon>
    </lineage>
</organism>
<protein>
    <submittedName>
        <fullName evidence="1">Uncharacterized protein</fullName>
    </submittedName>
</protein>
<comment type="caution">
    <text evidence="1">The sequence shown here is derived from an EMBL/GenBank/DDBJ whole genome shotgun (WGS) entry which is preliminary data.</text>
</comment>
<proteinExistence type="predicted"/>
<evidence type="ECO:0000313" key="2">
    <source>
        <dbReference type="Proteomes" id="UP000598032"/>
    </source>
</evidence>